<proteinExistence type="predicted"/>
<protein>
    <submittedName>
        <fullName evidence="1">Uncharacterized protein</fullName>
    </submittedName>
</protein>
<evidence type="ECO:0000313" key="2">
    <source>
        <dbReference type="Proteomes" id="UP001589607"/>
    </source>
</evidence>
<sequence length="106" mass="11526">MSINKNSGSEISLSDAVELTKQFQNKFPKEIKASFVGVNSLNLILKQEGCVGIRVYNGYDVDLERFAPVLVGVNAEGNDMTDGVILDKMNPCPQYCDPESPLGGDK</sequence>
<keyword evidence="2" id="KW-1185">Reference proteome</keyword>
<comment type="caution">
    <text evidence="1">The sequence shown here is derived from an EMBL/GenBank/DDBJ whole genome shotgun (WGS) entry which is preliminary data.</text>
</comment>
<dbReference type="RefSeq" id="WP_236452824.1">
    <property type="nucleotide sequence ID" value="NZ_CBCSGE010000031.1"/>
</dbReference>
<dbReference type="Proteomes" id="UP001589607">
    <property type="component" value="Unassembled WGS sequence"/>
</dbReference>
<dbReference type="EMBL" id="JBHMEY010000028">
    <property type="protein sequence ID" value="MFB9096933.1"/>
    <property type="molecule type" value="Genomic_DNA"/>
</dbReference>
<evidence type="ECO:0000313" key="1">
    <source>
        <dbReference type="EMBL" id="MFB9096933.1"/>
    </source>
</evidence>
<reference evidence="1 2" key="1">
    <citation type="submission" date="2024-09" db="EMBL/GenBank/DDBJ databases">
        <authorList>
            <person name="Sun Q."/>
            <person name="Mori K."/>
        </authorList>
    </citation>
    <scope>NUCLEOTIDE SEQUENCE [LARGE SCALE GENOMIC DNA]</scope>
    <source>
        <strain evidence="1 2">CECT 7955</strain>
    </source>
</reference>
<name>A0ABV5GNK5_9FLAO</name>
<accession>A0ABV5GNK5</accession>
<organism evidence="1 2">
    <name type="scientific">Flavobacterium jumunjinense</name>
    <dbReference type="NCBI Taxonomy" id="998845"/>
    <lineage>
        <taxon>Bacteria</taxon>
        <taxon>Pseudomonadati</taxon>
        <taxon>Bacteroidota</taxon>
        <taxon>Flavobacteriia</taxon>
        <taxon>Flavobacteriales</taxon>
        <taxon>Flavobacteriaceae</taxon>
        <taxon>Flavobacterium</taxon>
    </lineage>
</organism>
<gene>
    <name evidence="1" type="ORF">ACFFVF_10430</name>
</gene>